<evidence type="ECO:0000256" key="2">
    <source>
        <dbReference type="SAM" id="MobiDB-lite"/>
    </source>
</evidence>
<dbReference type="InterPro" id="IPR029071">
    <property type="entry name" value="Ubiquitin-like_domsf"/>
</dbReference>
<feature type="domain" description="IQ motif and ubiquitin-like" evidence="3">
    <location>
        <begin position="650"/>
        <end position="781"/>
    </location>
</feature>
<dbReference type="Pfam" id="PF25805">
    <property type="entry name" value="IQUB"/>
    <property type="match status" value="1"/>
</dbReference>
<name>A0AB34INP4_PRYPA</name>
<feature type="compositionally biased region" description="Low complexity" evidence="2">
    <location>
        <begin position="77"/>
        <end position="92"/>
    </location>
</feature>
<evidence type="ECO:0000256" key="1">
    <source>
        <dbReference type="SAM" id="Coils"/>
    </source>
</evidence>
<dbReference type="InterPro" id="IPR037695">
    <property type="entry name" value="IQUB"/>
</dbReference>
<feature type="region of interest" description="Disordered" evidence="2">
    <location>
        <begin position="1"/>
        <end position="318"/>
    </location>
</feature>
<dbReference type="AlphaFoldDB" id="A0AB34INP4"/>
<dbReference type="PANTHER" id="PTHR21074:SF0">
    <property type="entry name" value="IQ AND UBIQUITIN-LIKE DOMAIN-CONTAINING PROTEIN"/>
    <property type="match status" value="1"/>
</dbReference>
<dbReference type="PROSITE" id="PS50096">
    <property type="entry name" value="IQ"/>
    <property type="match status" value="1"/>
</dbReference>
<dbReference type="EMBL" id="JBGBPQ010000021">
    <property type="protein sequence ID" value="KAL1503720.1"/>
    <property type="molecule type" value="Genomic_DNA"/>
</dbReference>
<comment type="caution">
    <text evidence="4">The sequence shown here is derived from an EMBL/GenBank/DDBJ whole genome shotgun (WGS) entry which is preliminary data.</text>
</comment>
<feature type="compositionally biased region" description="Acidic residues" evidence="2">
    <location>
        <begin position="153"/>
        <end position="180"/>
    </location>
</feature>
<gene>
    <name evidence="4" type="ORF">AB1Y20_012192</name>
</gene>
<protein>
    <recommendedName>
        <fullName evidence="3">IQ motif and ubiquitin-like domain-containing protein</fullName>
    </recommendedName>
</protein>
<feature type="compositionally biased region" description="Low complexity" evidence="2">
    <location>
        <begin position="263"/>
        <end position="298"/>
    </location>
</feature>
<feature type="compositionally biased region" description="Polar residues" evidence="2">
    <location>
        <begin position="99"/>
        <end position="120"/>
    </location>
</feature>
<feature type="compositionally biased region" description="Acidic residues" evidence="2">
    <location>
        <begin position="188"/>
        <end position="262"/>
    </location>
</feature>
<proteinExistence type="predicted"/>
<evidence type="ECO:0000313" key="5">
    <source>
        <dbReference type="Proteomes" id="UP001515480"/>
    </source>
</evidence>
<evidence type="ECO:0000259" key="3">
    <source>
        <dbReference type="Pfam" id="PF25805"/>
    </source>
</evidence>
<dbReference type="InterPro" id="IPR057887">
    <property type="entry name" value="IQUB_helical"/>
</dbReference>
<reference evidence="4 5" key="1">
    <citation type="journal article" date="2024" name="Science">
        <title>Giant polyketide synthase enzymes in the biosynthesis of giant marine polyether toxins.</title>
        <authorList>
            <person name="Fallon T.R."/>
            <person name="Shende V.V."/>
            <person name="Wierzbicki I.H."/>
            <person name="Pendleton A.L."/>
            <person name="Watervoot N.F."/>
            <person name="Auber R.P."/>
            <person name="Gonzalez D.J."/>
            <person name="Wisecaver J.H."/>
            <person name="Moore B.S."/>
        </authorList>
    </citation>
    <scope>NUCLEOTIDE SEQUENCE [LARGE SCALE GENOMIC DNA]</scope>
    <source>
        <strain evidence="4 5">12B1</strain>
    </source>
</reference>
<evidence type="ECO:0000313" key="4">
    <source>
        <dbReference type="EMBL" id="KAL1503720.1"/>
    </source>
</evidence>
<sequence>MEALEGEAVANEEIGAEPSSLDQAAAGTEPSDMSGAPTALEPVEALGESVGNGGDEEISGDGEAAMEASPEAEEAESSAVPEASLDAPPANTEEAEEAQSPSLDAETPSQEAEDSTQGAQESDPAAQESAEEAEGTAQKEEESALEAEVAPQEAEEAPQEAEEAPQEAEEAPQEAEEAPQEAEKAPQEAEEAPQEAEEAPQEAEEAPQEAEEAPQEAEGGAQEEETPQEAEEAPQESAEEAPEAEGGAQEEEAPQEAEEAPEAEGGAQEAEGEQAPEAAEASDAQAAAAPSAAEAAPAHVEKDPPGAPPAALPQAQQPVDDQVEIKFIIVPEGFSHSRKFSWELSLPEVKTLIEQDLRIPVANMKLVFDGKELTSGRLLDFGFARGQINQVELQIVYLEERNAPTSYVMPDVISVEVNFGADIPPKVIQVPIVRATPDKKPFLGGFRSRKTRLEFHHATSQTDPRPNNDVVRIDKFHRETQTAVLQTRSQQSVREQGTQMPSGHLMIEEGDEVILPLPYFDSEQLAELRLEKAIDLQRYTRGWFARAVATSLLRAQQEAYLKAAEIEEAQRRAAEERHAKEIERRMHPHVREDFEILYNELEAWRLQETRRINGENLLEPERMAALSQLLLKEQKLLQTIDRLRLQANDENRDKRIRSTLKLMAAPKRWQMSDGEVAQVHTPFTTRAKELMELYNGLRLPSLSIDERLDVLLHVKWTVKEFDCNLTRDIVELIDREADMLNRGRSEESLQGLRTRLANLFLQFIETPEFNPESGRFQKVPEVVLRPNVRPVVTSTTKKL</sequence>
<dbReference type="Proteomes" id="UP001515480">
    <property type="component" value="Unassembled WGS sequence"/>
</dbReference>
<dbReference type="CDD" id="cd17039">
    <property type="entry name" value="Ubl_ubiquitin_like"/>
    <property type="match status" value="1"/>
</dbReference>
<accession>A0AB34INP4</accession>
<keyword evidence="1" id="KW-0175">Coiled coil</keyword>
<dbReference type="PANTHER" id="PTHR21074">
    <property type="entry name" value="IQ AND UBIQUITIN-LIKE DOMAIN-CONTAINING PROTEIN"/>
    <property type="match status" value="1"/>
</dbReference>
<dbReference type="SUPFAM" id="SSF54236">
    <property type="entry name" value="Ubiquitin-like"/>
    <property type="match status" value="1"/>
</dbReference>
<organism evidence="4 5">
    <name type="scientific">Prymnesium parvum</name>
    <name type="common">Toxic golden alga</name>
    <dbReference type="NCBI Taxonomy" id="97485"/>
    <lineage>
        <taxon>Eukaryota</taxon>
        <taxon>Haptista</taxon>
        <taxon>Haptophyta</taxon>
        <taxon>Prymnesiophyceae</taxon>
        <taxon>Prymnesiales</taxon>
        <taxon>Prymnesiaceae</taxon>
        <taxon>Prymnesium</taxon>
    </lineage>
</organism>
<keyword evidence="5" id="KW-1185">Reference proteome</keyword>
<feature type="coiled-coil region" evidence="1">
    <location>
        <begin position="626"/>
        <end position="653"/>
    </location>
</feature>